<dbReference type="InterPro" id="IPR009542">
    <property type="entry name" value="Spc1/SPCS1"/>
</dbReference>
<evidence type="ECO:0000313" key="13">
    <source>
        <dbReference type="WBParaSite" id="TTAC_0000235201-mRNA-1"/>
    </source>
</evidence>
<comment type="similarity">
    <text evidence="2">Belongs to the SPCS1 family.</text>
</comment>
<evidence type="ECO:0000313" key="12">
    <source>
        <dbReference type="Proteomes" id="UP000274429"/>
    </source>
</evidence>
<dbReference type="PANTHER" id="PTHR13202">
    <property type="entry name" value="MICROSOMAL SIGNAL PEPTIDASE 12 KDA SUBUNIT"/>
    <property type="match status" value="1"/>
</dbReference>
<dbReference type="Proteomes" id="UP000274429">
    <property type="component" value="Unassembled WGS sequence"/>
</dbReference>
<dbReference type="OrthoDB" id="263893at2759"/>
<name>A0A0R3WNL4_HYDTA</name>
<comment type="function">
    <text evidence="9">Component of the signal peptidase complex (SPC) which catalyzes the cleavage of N-terminal signal sequences from nascent proteins as they are translocated into the lumen of the endoplasmic reticulum. Dispensable for SPC enzymatic activity.</text>
</comment>
<evidence type="ECO:0000256" key="6">
    <source>
        <dbReference type="ARBA" id="ARBA00022989"/>
    </source>
</evidence>
<dbReference type="STRING" id="6205.A0A0R3WNL4"/>
<dbReference type="AlphaFoldDB" id="A0A0R3WNL4"/>
<keyword evidence="4 10" id="KW-0812">Transmembrane</keyword>
<evidence type="ECO:0000256" key="10">
    <source>
        <dbReference type="SAM" id="Phobius"/>
    </source>
</evidence>
<evidence type="ECO:0000256" key="3">
    <source>
        <dbReference type="ARBA" id="ARBA00017059"/>
    </source>
</evidence>
<evidence type="ECO:0000256" key="4">
    <source>
        <dbReference type="ARBA" id="ARBA00022692"/>
    </source>
</evidence>
<accession>A0A0R3WNL4</accession>
<evidence type="ECO:0000256" key="8">
    <source>
        <dbReference type="ARBA" id="ARBA00032913"/>
    </source>
</evidence>
<evidence type="ECO:0000313" key="11">
    <source>
        <dbReference type="EMBL" id="VDM19690.1"/>
    </source>
</evidence>
<feature type="transmembrane region" description="Helical" evidence="10">
    <location>
        <begin position="27"/>
        <end position="45"/>
    </location>
</feature>
<evidence type="ECO:0000256" key="9">
    <source>
        <dbReference type="ARBA" id="ARBA00045204"/>
    </source>
</evidence>
<evidence type="ECO:0000256" key="5">
    <source>
        <dbReference type="ARBA" id="ARBA00022824"/>
    </source>
</evidence>
<sequence>MGLFLALQSILHHECIDFEGQKLAERIMNAILPFCCIVGFILGYFLEQLSISVGVVLAGLMILLPPWPIYRRHPLNWQKIGKAHRE</sequence>
<feature type="transmembrane region" description="Helical" evidence="10">
    <location>
        <begin position="51"/>
        <end position="70"/>
    </location>
</feature>
<keyword evidence="5" id="KW-0256">Endoplasmic reticulum</keyword>
<dbReference type="WBParaSite" id="TTAC_0000235201-mRNA-1">
    <property type="protein sequence ID" value="TTAC_0000235201-mRNA-1"/>
    <property type="gene ID" value="TTAC_0000235201"/>
</dbReference>
<dbReference type="EMBL" id="UYWX01000975">
    <property type="protein sequence ID" value="VDM19690.1"/>
    <property type="molecule type" value="Genomic_DNA"/>
</dbReference>
<dbReference type="GO" id="GO:0045047">
    <property type="term" value="P:protein targeting to ER"/>
    <property type="evidence" value="ECO:0007669"/>
    <property type="project" value="TreeGrafter"/>
</dbReference>
<keyword evidence="12" id="KW-1185">Reference proteome</keyword>
<dbReference type="Pfam" id="PF06645">
    <property type="entry name" value="SPC12"/>
    <property type="match status" value="1"/>
</dbReference>
<dbReference type="GO" id="GO:0006465">
    <property type="term" value="P:signal peptide processing"/>
    <property type="evidence" value="ECO:0007669"/>
    <property type="project" value="InterPro"/>
</dbReference>
<evidence type="ECO:0000256" key="2">
    <source>
        <dbReference type="ARBA" id="ARBA00005245"/>
    </source>
</evidence>
<evidence type="ECO:0000256" key="7">
    <source>
        <dbReference type="ARBA" id="ARBA00023136"/>
    </source>
</evidence>
<protein>
    <recommendedName>
        <fullName evidence="3">Signal peptidase complex subunit 1</fullName>
    </recommendedName>
    <alternativeName>
        <fullName evidence="8">Microsomal signal peptidase 12 kDa subunit</fullName>
    </alternativeName>
</protein>
<organism evidence="13">
    <name type="scientific">Hydatigena taeniaeformis</name>
    <name type="common">Feline tapeworm</name>
    <name type="synonym">Taenia taeniaeformis</name>
    <dbReference type="NCBI Taxonomy" id="6205"/>
    <lineage>
        <taxon>Eukaryota</taxon>
        <taxon>Metazoa</taxon>
        <taxon>Spiralia</taxon>
        <taxon>Lophotrochozoa</taxon>
        <taxon>Platyhelminthes</taxon>
        <taxon>Cestoda</taxon>
        <taxon>Eucestoda</taxon>
        <taxon>Cyclophyllidea</taxon>
        <taxon>Taeniidae</taxon>
        <taxon>Hydatigera</taxon>
    </lineage>
</organism>
<reference evidence="11 12" key="2">
    <citation type="submission" date="2018-11" db="EMBL/GenBank/DDBJ databases">
        <authorList>
            <consortium name="Pathogen Informatics"/>
        </authorList>
    </citation>
    <scope>NUCLEOTIDE SEQUENCE [LARGE SCALE GENOMIC DNA]</scope>
</reference>
<dbReference type="PANTHER" id="PTHR13202:SF0">
    <property type="entry name" value="SIGNAL PEPTIDASE COMPLEX SUBUNIT 1"/>
    <property type="match status" value="1"/>
</dbReference>
<reference evidence="13" key="1">
    <citation type="submission" date="2017-02" db="UniProtKB">
        <authorList>
            <consortium name="WormBaseParasite"/>
        </authorList>
    </citation>
    <scope>IDENTIFICATION</scope>
</reference>
<evidence type="ECO:0000256" key="1">
    <source>
        <dbReference type="ARBA" id="ARBA00004477"/>
    </source>
</evidence>
<dbReference type="GO" id="GO:0005787">
    <property type="term" value="C:signal peptidase complex"/>
    <property type="evidence" value="ECO:0007669"/>
    <property type="project" value="InterPro"/>
</dbReference>
<keyword evidence="7 10" id="KW-0472">Membrane</keyword>
<comment type="subcellular location">
    <subcellularLocation>
        <location evidence="1">Endoplasmic reticulum membrane</location>
        <topology evidence="1">Multi-pass membrane protein</topology>
    </subcellularLocation>
</comment>
<gene>
    <name evidence="11" type="ORF">TTAC_LOCUS2339</name>
</gene>
<keyword evidence="6 10" id="KW-1133">Transmembrane helix</keyword>
<proteinExistence type="inferred from homology"/>